<feature type="region of interest" description="Disordered" evidence="1">
    <location>
        <begin position="382"/>
        <end position="433"/>
    </location>
</feature>
<feature type="compositionally biased region" description="Basic and acidic residues" evidence="1">
    <location>
        <begin position="384"/>
        <end position="393"/>
    </location>
</feature>
<evidence type="ECO:0008006" key="6">
    <source>
        <dbReference type="Google" id="ProtNLM"/>
    </source>
</evidence>
<feature type="compositionally biased region" description="Low complexity" evidence="1">
    <location>
        <begin position="457"/>
        <end position="466"/>
    </location>
</feature>
<dbReference type="AlphaFoldDB" id="A0A8W8LM46"/>
<name>A0A8W8LM46_MAGGI</name>
<proteinExistence type="predicted"/>
<feature type="compositionally biased region" description="Basic and acidic residues" evidence="1">
    <location>
        <begin position="484"/>
        <end position="494"/>
    </location>
</feature>
<keyword evidence="2" id="KW-1133">Transmembrane helix</keyword>
<dbReference type="InterPro" id="IPR009030">
    <property type="entry name" value="Growth_fac_rcpt_cys_sf"/>
</dbReference>
<dbReference type="Proteomes" id="UP000005408">
    <property type="component" value="Unassembled WGS sequence"/>
</dbReference>
<protein>
    <recommendedName>
        <fullName evidence="6">EGF-like domain-containing protein</fullName>
    </recommendedName>
</protein>
<sequence length="494" mass="54974">MVEEEWLLDPPYLRLKFDMKRKKKLLLIWPILLLCIFKRCQGLCPTDISCGWKSQCLNGSCQCSPGYTLHSNQQDCQNVSCSLQDCLECGANGCRRCTNFLDEETLNCLEKCNGQAQKLQLPHLQGSICKRYENDTANINIIIGVVAGVSAGILLCVIVGIIFYCHLKRTRKKINLHQKHYKAGNMQAGTHTTIPLYDNKGFEPDSDMLQKSVVDKEVYLTELDKLRPQAPSLLTLLNHIRQKLRAMDPQDARVSTYKGVIHQLCRVLVLVHKKDPGASIPSDALGLLEWATQMLEDHQLGNQEQNGSGDSAEAGESKISYIDVPDKQQNHQYAVPNVTRAESDNNIASHASYYSSAPVPVEYHSHTLPSYAKIRNSVSTLLPDKNRTKKETVQKLTQNPISSSKSNDSSLGYFRNGHYYDPGPNPEVYAPASSYSDRSTKLLSTFQSDLRRTPSISSSVSSAGGVARDDADDESVNNDPLPFDPKDATEPVEV</sequence>
<feature type="region of interest" description="Disordered" evidence="1">
    <location>
        <begin position="446"/>
        <end position="494"/>
    </location>
</feature>
<reference evidence="4" key="1">
    <citation type="submission" date="2022-08" db="UniProtKB">
        <authorList>
            <consortium name="EnsemblMetazoa"/>
        </authorList>
    </citation>
    <scope>IDENTIFICATION</scope>
    <source>
        <strain evidence="4">05x7-T-G4-1.051#20</strain>
    </source>
</reference>
<dbReference type="EnsemblMetazoa" id="G2900.1">
    <property type="protein sequence ID" value="G2900.1:cds"/>
    <property type="gene ID" value="G2900"/>
</dbReference>
<evidence type="ECO:0000256" key="3">
    <source>
        <dbReference type="SAM" id="SignalP"/>
    </source>
</evidence>
<feature type="chain" id="PRO_5036489764" description="EGF-like domain-containing protein" evidence="3">
    <location>
        <begin position="43"/>
        <end position="494"/>
    </location>
</feature>
<organism evidence="4 5">
    <name type="scientific">Magallana gigas</name>
    <name type="common">Pacific oyster</name>
    <name type="synonym">Crassostrea gigas</name>
    <dbReference type="NCBI Taxonomy" id="29159"/>
    <lineage>
        <taxon>Eukaryota</taxon>
        <taxon>Metazoa</taxon>
        <taxon>Spiralia</taxon>
        <taxon>Lophotrochozoa</taxon>
        <taxon>Mollusca</taxon>
        <taxon>Bivalvia</taxon>
        <taxon>Autobranchia</taxon>
        <taxon>Pteriomorphia</taxon>
        <taxon>Ostreida</taxon>
        <taxon>Ostreoidea</taxon>
        <taxon>Ostreidae</taxon>
        <taxon>Magallana</taxon>
    </lineage>
</organism>
<keyword evidence="2" id="KW-0812">Transmembrane</keyword>
<keyword evidence="5" id="KW-1185">Reference proteome</keyword>
<keyword evidence="2" id="KW-0472">Membrane</keyword>
<keyword evidence="3" id="KW-0732">Signal</keyword>
<evidence type="ECO:0000313" key="4">
    <source>
        <dbReference type="EnsemblMetazoa" id="G2900.1:cds"/>
    </source>
</evidence>
<evidence type="ECO:0000313" key="5">
    <source>
        <dbReference type="Proteomes" id="UP000005408"/>
    </source>
</evidence>
<evidence type="ECO:0000256" key="2">
    <source>
        <dbReference type="SAM" id="Phobius"/>
    </source>
</evidence>
<evidence type="ECO:0000256" key="1">
    <source>
        <dbReference type="SAM" id="MobiDB-lite"/>
    </source>
</evidence>
<dbReference type="SUPFAM" id="SSF57184">
    <property type="entry name" value="Growth factor receptor domain"/>
    <property type="match status" value="1"/>
</dbReference>
<accession>A0A8W8LM46</accession>
<feature type="signal peptide" evidence="3">
    <location>
        <begin position="1"/>
        <end position="42"/>
    </location>
</feature>
<feature type="transmembrane region" description="Helical" evidence="2">
    <location>
        <begin position="141"/>
        <end position="165"/>
    </location>
</feature>